<feature type="transmembrane region" description="Helical" evidence="2">
    <location>
        <begin position="829"/>
        <end position="851"/>
    </location>
</feature>
<reference evidence="4" key="1">
    <citation type="submission" date="2021-01" db="EMBL/GenBank/DDBJ databases">
        <title>Phytophthora aleatoria, a newly-described species from Pinus radiata is distinct from Phytophthora cactorum isolates based on comparative genomics.</title>
        <authorList>
            <person name="Mcdougal R."/>
            <person name="Panda P."/>
            <person name="Williams N."/>
            <person name="Studholme D.J."/>
        </authorList>
    </citation>
    <scope>NUCLEOTIDE SEQUENCE</scope>
    <source>
        <strain evidence="4">NZFS 3830</strain>
    </source>
</reference>
<keyword evidence="2" id="KW-0472">Membrane</keyword>
<evidence type="ECO:0008006" key="6">
    <source>
        <dbReference type="Google" id="ProtNLM"/>
    </source>
</evidence>
<feature type="region of interest" description="Disordered" evidence="1">
    <location>
        <begin position="114"/>
        <end position="179"/>
    </location>
</feature>
<proteinExistence type="predicted"/>
<dbReference type="Proteomes" id="UP000688947">
    <property type="component" value="Unassembled WGS sequence"/>
</dbReference>
<gene>
    <name evidence="4" type="ORF">JG687_00014973</name>
</gene>
<name>A0A8T1TVP0_9STRA</name>
<feature type="non-terminal residue" evidence="4">
    <location>
        <position position="1"/>
    </location>
</feature>
<protein>
    <recommendedName>
        <fullName evidence="6">Transmembrane protein</fullName>
    </recommendedName>
</protein>
<dbReference type="VEuPathDB" id="FungiDB:PC110_g17616"/>
<keyword evidence="2" id="KW-0812">Transmembrane</keyword>
<comment type="caution">
    <text evidence="4">The sequence shown here is derived from an EMBL/GenBank/DDBJ whole genome shotgun (WGS) entry which is preliminary data.</text>
</comment>
<evidence type="ECO:0000256" key="2">
    <source>
        <dbReference type="SAM" id="Phobius"/>
    </source>
</evidence>
<evidence type="ECO:0000256" key="3">
    <source>
        <dbReference type="SAM" id="SignalP"/>
    </source>
</evidence>
<feature type="chain" id="PRO_5035808864" description="Transmembrane protein" evidence="3">
    <location>
        <begin position="25"/>
        <end position="995"/>
    </location>
</feature>
<keyword evidence="3" id="KW-0732">Signal</keyword>
<dbReference type="EMBL" id="JAENGZ010001271">
    <property type="protein sequence ID" value="KAG6949290.1"/>
    <property type="molecule type" value="Genomic_DNA"/>
</dbReference>
<dbReference type="VEuPathDB" id="FungiDB:PC110_g17613"/>
<organism evidence="4 5">
    <name type="scientific">Phytophthora cactorum</name>
    <dbReference type="NCBI Taxonomy" id="29920"/>
    <lineage>
        <taxon>Eukaryota</taxon>
        <taxon>Sar</taxon>
        <taxon>Stramenopiles</taxon>
        <taxon>Oomycota</taxon>
        <taxon>Peronosporomycetes</taxon>
        <taxon>Peronosporales</taxon>
        <taxon>Peronosporaceae</taxon>
        <taxon>Phytophthora</taxon>
    </lineage>
</organism>
<dbReference type="OrthoDB" id="64243at2759"/>
<dbReference type="AlphaFoldDB" id="A0A8T1TVP0"/>
<evidence type="ECO:0000256" key="1">
    <source>
        <dbReference type="SAM" id="MobiDB-lite"/>
    </source>
</evidence>
<feature type="transmembrane region" description="Helical" evidence="2">
    <location>
        <begin position="652"/>
        <end position="673"/>
    </location>
</feature>
<evidence type="ECO:0000313" key="4">
    <source>
        <dbReference type="EMBL" id="KAG6949290.1"/>
    </source>
</evidence>
<accession>A0A8T1TVP0</accession>
<feature type="compositionally biased region" description="Basic and acidic residues" evidence="1">
    <location>
        <begin position="129"/>
        <end position="159"/>
    </location>
</feature>
<feature type="transmembrane region" description="Helical" evidence="2">
    <location>
        <begin position="694"/>
        <end position="713"/>
    </location>
</feature>
<feature type="transmembrane region" description="Helical" evidence="2">
    <location>
        <begin position="736"/>
        <end position="756"/>
    </location>
</feature>
<feature type="signal peptide" evidence="3">
    <location>
        <begin position="1"/>
        <end position="24"/>
    </location>
</feature>
<keyword evidence="2" id="KW-1133">Transmembrane helix</keyword>
<sequence length="995" mass="110736">YYTLLLAYLIVSMDLAALYERILALVPVDDLHDSYNGVLHEELSSINRAVNDVSAAFAKLEEVHEAVNKLSNGSTGTRSVTLTEAMNSTMQLQRELKKKLESTIATMTKFCGKRKRAEKNANRNGPKAAKAEIKSKDLVRVTRHEEKKTNGEEAEPKTEDDFEMSSVSSGGDKARNSPWVSGMTQANCLERLRMMTQLSVGERSNYLSGVVGKVTDIVPVYKETKQISILKYVLLWANLNAGHPGDFAAYDCFSKDMAAVINQGPQNGGTVALRSRGYVAVLLSWWPSVTALKQCLNEFKRMAGQEFVDFSEGPPKLRPSTSQRALNSVDTIMQQPEGSPLARFIRLVHRLAVFALAILYVEISLHSFSTAMIILHGSVSHNLPVQTHKASLILDYAGTSTIEASPLVQQVLKGTTSPRSTSLYLETATTQSSTGCSNATNFNAEIYSNEFLRFIFSSLQMHASHNLSYVTELELVAPVIDCTFDLLTFGDQTAARVYYLVRRKSNTTDVMLLSTSLSVQDYAVDKQFQRGPATLLLVAAIDDIRATTITHHIAVAFNYPYVAEPAFAYSELMGVDGDNYWQLQTLANPRTQDPAKFVRTARRFGRYLSDPAAQSNIEMAHWGLPSDPMAELGSWLWHSRAVLHDSWAWTHAVHGVFAINVIFNLSVLFFVMYRRIRKGHFWVGDAFSTISNMLLYRGLIVLLCNHLNGYWTVTKMCISVGDSITGLHAIYYRPELVHADLLAIFLNVASFLSYIARERVDPLFVFATFEIGWGYRAELTKLYPGLKKNIVNFAVADVTNGLLSVSPGLDGLSPMELMTAYEVVESRQRVVSSAVISIFSPLVLIAAYVVVRKAVRYVNTPVSSDKGTSRRRAGVYTEGSQQNDLTSFETATGAGLIKRFGVISGYENYIMREDRLTATIDAVYGNGFLVVKGKFLIGAQDLMPLLLMKLTRVRFTNIFVYEIKEKSSVEETAQLVYPSTISWDDLWHLDVTTLT</sequence>
<evidence type="ECO:0000313" key="5">
    <source>
        <dbReference type="Proteomes" id="UP000688947"/>
    </source>
</evidence>